<evidence type="ECO:0000256" key="8">
    <source>
        <dbReference type="ARBA" id="ARBA00023136"/>
    </source>
</evidence>
<evidence type="ECO:0000256" key="6">
    <source>
        <dbReference type="ARBA" id="ARBA00022725"/>
    </source>
</evidence>
<keyword evidence="9" id="KW-1015">Disulfide bond</keyword>
<dbReference type="PRINTS" id="PR01609">
    <property type="entry name" value="CD36FAMILY"/>
</dbReference>
<evidence type="ECO:0000256" key="10">
    <source>
        <dbReference type="ARBA" id="ARBA00023170"/>
    </source>
</evidence>
<evidence type="ECO:0000313" key="15">
    <source>
        <dbReference type="RefSeq" id="XP_064073186.1"/>
    </source>
</evidence>
<keyword evidence="4" id="KW-0716">Sensory transduction</keyword>
<keyword evidence="5 13" id="KW-0812">Transmembrane</keyword>
<evidence type="ECO:0000256" key="9">
    <source>
        <dbReference type="ARBA" id="ARBA00023157"/>
    </source>
</evidence>
<accession>A0ABM4APH0</accession>
<dbReference type="Proteomes" id="UP001652626">
    <property type="component" value="Chromosome 15"/>
</dbReference>
<evidence type="ECO:0000256" key="2">
    <source>
        <dbReference type="ARBA" id="ARBA00010532"/>
    </source>
</evidence>
<name>A0ABM4APH0_VANTA</name>
<dbReference type="PANTHER" id="PTHR11923">
    <property type="entry name" value="SCAVENGER RECEPTOR CLASS B TYPE-1 SR-B1"/>
    <property type="match status" value="1"/>
</dbReference>
<keyword evidence="6" id="KW-0552">Olfaction</keyword>
<proteinExistence type="inferred from homology"/>
<keyword evidence="10" id="KW-0675">Receptor</keyword>
<feature type="transmembrane region" description="Helical" evidence="13">
    <location>
        <begin position="460"/>
        <end position="481"/>
    </location>
</feature>
<evidence type="ECO:0000256" key="1">
    <source>
        <dbReference type="ARBA" id="ARBA00004651"/>
    </source>
</evidence>
<evidence type="ECO:0000256" key="7">
    <source>
        <dbReference type="ARBA" id="ARBA00022989"/>
    </source>
</evidence>
<evidence type="ECO:0000256" key="5">
    <source>
        <dbReference type="ARBA" id="ARBA00022692"/>
    </source>
</evidence>
<dbReference type="Pfam" id="PF01130">
    <property type="entry name" value="CD36"/>
    <property type="match status" value="1"/>
</dbReference>
<comment type="subcellular location">
    <subcellularLocation>
        <location evidence="1">Cell membrane</location>
        <topology evidence="1">Multi-pass membrane protein</topology>
    </subcellularLocation>
</comment>
<evidence type="ECO:0000256" key="12">
    <source>
        <dbReference type="SAM" id="MobiDB-lite"/>
    </source>
</evidence>
<feature type="region of interest" description="Disordered" evidence="12">
    <location>
        <begin position="493"/>
        <end position="522"/>
    </location>
</feature>
<evidence type="ECO:0000256" key="13">
    <source>
        <dbReference type="SAM" id="Phobius"/>
    </source>
</evidence>
<comment type="similarity">
    <text evidence="2">Belongs to the CD36 family.</text>
</comment>
<gene>
    <name evidence="15" type="primary">LOC135193654</name>
</gene>
<reference evidence="15" key="1">
    <citation type="submission" date="2025-08" db="UniProtKB">
        <authorList>
            <consortium name="RefSeq"/>
        </authorList>
    </citation>
    <scope>IDENTIFICATION</scope>
    <source>
        <tissue evidence="15">Whole body</tissue>
    </source>
</reference>
<evidence type="ECO:0000256" key="11">
    <source>
        <dbReference type="ARBA" id="ARBA00023180"/>
    </source>
</evidence>
<keyword evidence="14" id="KW-1185">Reference proteome</keyword>
<protein>
    <submittedName>
        <fullName evidence="15">Sensory neuron membrane protein 1-like</fullName>
    </submittedName>
</protein>
<evidence type="ECO:0000313" key="14">
    <source>
        <dbReference type="Proteomes" id="UP001652626"/>
    </source>
</evidence>
<keyword evidence="11" id="KW-0325">Glycoprotein</keyword>
<feature type="transmembrane region" description="Helical" evidence="13">
    <location>
        <begin position="9"/>
        <end position="28"/>
    </location>
</feature>
<organism evidence="14 15">
    <name type="scientific">Vanessa tameamea</name>
    <name type="common">Kamehameha butterfly</name>
    <dbReference type="NCBI Taxonomy" id="334116"/>
    <lineage>
        <taxon>Eukaryota</taxon>
        <taxon>Metazoa</taxon>
        <taxon>Ecdysozoa</taxon>
        <taxon>Arthropoda</taxon>
        <taxon>Hexapoda</taxon>
        <taxon>Insecta</taxon>
        <taxon>Pterygota</taxon>
        <taxon>Neoptera</taxon>
        <taxon>Endopterygota</taxon>
        <taxon>Lepidoptera</taxon>
        <taxon>Glossata</taxon>
        <taxon>Ditrysia</taxon>
        <taxon>Papilionoidea</taxon>
        <taxon>Nymphalidae</taxon>
        <taxon>Nymphalinae</taxon>
        <taxon>Vanessa</taxon>
    </lineage>
</organism>
<dbReference type="InterPro" id="IPR002159">
    <property type="entry name" value="CD36_fam"/>
</dbReference>
<evidence type="ECO:0000256" key="4">
    <source>
        <dbReference type="ARBA" id="ARBA00022606"/>
    </source>
</evidence>
<dbReference type="PANTHER" id="PTHR11923:SF69">
    <property type="entry name" value="SENSORY NEURON MEMBRANE PROTEIN 1"/>
    <property type="match status" value="1"/>
</dbReference>
<keyword evidence="3" id="KW-1003">Cell membrane</keyword>
<dbReference type="GeneID" id="135193654"/>
<dbReference type="RefSeq" id="XP_064073186.1">
    <property type="nucleotide sequence ID" value="XM_064217116.1"/>
</dbReference>
<keyword evidence="8 13" id="KW-0472">Membrane</keyword>
<keyword evidence="7 13" id="KW-1133">Transmembrane helix</keyword>
<evidence type="ECO:0000256" key="3">
    <source>
        <dbReference type="ARBA" id="ARBA00022475"/>
    </source>
</evidence>
<feature type="compositionally biased region" description="Polar residues" evidence="12">
    <location>
        <begin position="493"/>
        <end position="504"/>
    </location>
</feature>
<sequence length="522" mass="59357">MQLPKHMKIAAGCTGAAIFGILFGWVIFPTILKSQLKKEMALSKKTDVRMMWEKIPFALDFKVYLFNYTNAEEVQKGALPIVKEVGPYYFEEWKEKVDVEDQDDTDTINYKKLDKFYFRKDLSGPGLTGEEVLVLPHIFMMGLTTVVSREKPAMLSMLAKALNGIFDSPSDVFIRVKVLDLLFRGVVINCARTEFAPKAVCTALKKEAADRLIFEPNNQYRFSLFGLRNATVDKHVITVKRGIKNVMDVGKVVAIDGKLEQDMWSEHCNEYQGTDGTVFPPFLTEFDRLESFSPDLCRTFKPWYQKRSSYRGIKTNRYIANIGDFANDPALHCFCEDPNKCPPKGLMDLAKCIGIPMYASLPHFYDCDPEILNNIKGLNPDVNEHEIAIDFEPITGTPMVAKQRVQFNIQLLRTDKIELFKELPDVIAPLFWIEEGLALNKTFVNMLKHQLFIPKRIVGVIRWLLVAFGFLGMSACLVFHFKDNIMRFAVSPDSASGTKVNPENNEQKEISIVGSEPPKIET</sequence>